<dbReference type="Pfam" id="PF00753">
    <property type="entry name" value="Lactamase_B"/>
    <property type="match status" value="1"/>
</dbReference>
<keyword evidence="6" id="KW-0479">Metal-binding</keyword>
<evidence type="ECO:0000313" key="11">
    <source>
        <dbReference type="EMBL" id="ORY29253.1"/>
    </source>
</evidence>
<dbReference type="CDD" id="cd07723">
    <property type="entry name" value="hydroxyacylglutathione_hydrolase_MBL-fold"/>
    <property type="match status" value="1"/>
</dbReference>
<feature type="domain" description="Metallo-beta-lactamase" evidence="10">
    <location>
        <begin position="1"/>
        <end position="119"/>
    </location>
</feature>
<evidence type="ECO:0000256" key="8">
    <source>
        <dbReference type="ARBA" id="ARBA00022833"/>
    </source>
</evidence>
<accession>A0A1Y2B354</accession>
<evidence type="ECO:0000256" key="3">
    <source>
        <dbReference type="ARBA" id="ARBA00004963"/>
    </source>
</evidence>
<dbReference type="Proteomes" id="UP000193642">
    <property type="component" value="Unassembled WGS sequence"/>
</dbReference>
<evidence type="ECO:0000256" key="4">
    <source>
        <dbReference type="ARBA" id="ARBA00006759"/>
    </source>
</evidence>
<dbReference type="InterPro" id="IPR032282">
    <property type="entry name" value="HAGH_C"/>
</dbReference>
<sequence length="192" mass="21018">THHHHDHSGGNEDLVRLLGGNTPVYGGDDRIPALTHKVEDRAAFKLGTLDVTPLFTVCHTRGSVSFNVKTATESAVFTGDTLFIAGCGRFFEGTPQEMHTSLNEILGKLDNNTLVYCGHEYTQSNLRFAASIEPTNQDIKNKLEWAQNNPVTVPSSIGEEKKINPFMRVAEPSVQQVVGATDLLKLLESCVN</sequence>
<dbReference type="InterPro" id="IPR036866">
    <property type="entry name" value="RibonucZ/Hydroxyglut_hydro"/>
</dbReference>
<feature type="non-terminal residue" evidence="11">
    <location>
        <position position="1"/>
    </location>
</feature>
<dbReference type="InterPro" id="IPR001279">
    <property type="entry name" value="Metallo-B-lactamas"/>
</dbReference>
<keyword evidence="7 11" id="KW-0378">Hydrolase</keyword>
<dbReference type="Gene3D" id="3.60.15.10">
    <property type="entry name" value="Ribonuclease Z/Hydroxyacylglutathione hydrolase-like"/>
    <property type="match status" value="1"/>
</dbReference>
<evidence type="ECO:0000256" key="5">
    <source>
        <dbReference type="ARBA" id="ARBA00011917"/>
    </source>
</evidence>
<dbReference type="SUPFAM" id="SSF56281">
    <property type="entry name" value="Metallo-hydrolase/oxidoreductase"/>
    <property type="match status" value="1"/>
</dbReference>
<keyword evidence="12" id="KW-1185">Reference proteome</keyword>
<dbReference type="UniPathway" id="UPA00619">
    <property type="reaction ID" value="UER00676"/>
</dbReference>
<evidence type="ECO:0000256" key="2">
    <source>
        <dbReference type="ARBA" id="ARBA00001947"/>
    </source>
</evidence>
<evidence type="ECO:0000256" key="7">
    <source>
        <dbReference type="ARBA" id="ARBA00022801"/>
    </source>
</evidence>
<dbReference type="EMBL" id="MCGO01000089">
    <property type="protein sequence ID" value="ORY29253.1"/>
    <property type="molecule type" value="Genomic_DNA"/>
</dbReference>
<comment type="caution">
    <text evidence="11">The sequence shown here is derived from an EMBL/GenBank/DDBJ whole genome shotgun (WGS) entry which is preliminary data.</text>
</comment>
<evidence type="ECO:0000256" key="1">
    <source>
        <dbReference type="ARBA" id="ARBA00001623"/>
    </source>
</evidence>
<dbReference type="Pfam" id="PF16123">
    <property type="entry name" value="HAGH_C"/>
    <property type="match status" value="1"/>
</dbReference>
<gene>
    <name evidence="11" type="ORF">BCR33DRAFT_666687</name>
</gene>
<reference evidence="11 12" key="1">
    <citation type="submission" date="2016-07" db="EMBL/GenBank/DDBJ databases">
        <title>Pervasive Adenine N6-methylation of Active Genes in Fungi.</title>
        <authorList>
            <consortium name="DOE Joint Genome Institute"/>
            <person name="Mondo S.J."/>
            <person name="Dannebaum R.O."/>
            <person name="Kuo R.C."/>
            <person name="Labutti K."/>
            <person name="Haridas S."/>
            <person name="Kuo A."/>
            <person name="Salamov A."/>
            <person name="Ahrendt S.R."/>
            <person name="Lipzen A."/>
            <person name="Sullivan W."/>
            <person name="Andreopoulos W.B."/>
            <person name="Clum A."/>
            <person name="Lindquist E."/>
            <person name="Daum C."/>
            <person name="Ramamoorthy G.K."/>
            <person name="Gryganskyi A."/>
            <person name="Culley D."/>
            <person name="Magnuson J.K."/>
            <person name="James T.Y."/>
            <person name="O'Malley M.A."/>
            <person name="Stajich J.E."/>
            <person name="Spatafora J.W."/>
            <person name="Visel A."/>
            <person name="Grigoriev I.V."/>
        </authorList>
    </citation>
    <scope>NUCLEOTIDE SEQUENCE [LARGE SCALE GENOMIC DNA]</scope>
    <source>
        <strain evidence="11 12">JEL800</strain>
    </source>
</reference>
<dbReference type="AlphaFoldDB" id="A0A1Y2B354"/>
<proteinExistence type="inferred from homology"/>
<comment type="similarity">
    <text evidence="4">Belongs to the metallo-beta-lactamase superfamily. Glyoxalase II family.</text>
</comment>
<dbReference type="InterPro" id="IPR035680">
    <property type="entry name" value="Clx_II_MBL"/>
</dbReference>
<name>A0A1Y2B354_9FUNG</name>
<comment type="cofactor">
    <cofactor evidence="2">
        <name>Zn(2+)</name>
        <dbReference type="ChEBI" id="CHEBI:29105"/>
    </cofactor>
</comment>
<dbReference type="GO" id="GO:0046872">
    <property type="term" value="F:metal ion binding"/>
    <property type="evidence" value="ECO:0007669"/>
    <property type="project" value="UniProtKB-KW"/>
</dbReference>
<evidence type="ECO:0000256" key="9">
    <source>
        <dbReference type="ARBA" id="ARBA00031044"/>
    </source>
</evidence>
<dbReference type="PANTHER" id="PTHR11935:SF94">
    <property type="entry name" value="TENZING NORGAY, ISOFORM C"/>
    <property type="match status" value="1"/>
</dbReference>
<comment type="pathway">
    <text evidence="3">Secondary metabolite metabolism; methylglyoxal degradation; (R)-lactate from methylglyoxal: step 2/2.</text>
</comment>
<protein>
    <recommendedName>
        <fullName evidence="5">hydroxyacylglutathione hydrolase</fullName>
        <ecNumber evidence="5">3.1.2.6</ecNumber>
    </recommendedName>
    <alternativeName>
        <fullName evidence="9">Glyoxalase II</fullName>
    </alternativeName>
</protein>
<dbReference type="GO" id="GO:0004416">
    <property type="term" value="F:hydroxyacylglutathione hydrolase activity"/>
    <property type="evidence" value="ECO:0007669"/>
    <property type="project" value="UniProtKB-EC"/>
</dbReference>
<organism evidence="11 12">
    <name type="scientific">Rhizoclosmatium globosum</name>
    <dbReference type="NCBI Taxonomy" id="329046"/>
    <lineage>
        <taxon>Eukaryota</taxon>
        <taxon>Fungi</taxon>
        <taxon>Fungi incertae sedis</taxon>
        <taxon>Chytridiomycota</taxon>
        <taxon>Chytridiomycota incertae sedis</taxon>
        <taxon>Chytridiomycetes</taxon>
        <taxon>Chytridiales</taxon>
        <taxon>Chytriomycetaceae</taxon>
        <taxon>Rhizoclosmatium</taxon>
    </lineage>
</organism>
<dbReference type="PANTHER" id="PTHR11935">
    <property type="entry name" value="BETA LACTAMASE DOMAIN"/>
    <property type="match status" value="1"/>
</dbReference>
<dbReference type="STRING" id="329046.A0A1Y2B354"/>
<dbReference type="SMART" id="SM00849">
    <property type="entry name" value="Lactamase_B"/>
    <property type="match status" value="1"/>
</dbReference>
<evidence type="ECO:0000259" key="10">
    <source>
        <dbReference type="SMART" id="SM00849"/>
    </source>
</evidence>
<dbReference type="OrthoDB" id="515692at2759"/>
<evidence type="ECO:0000313" key="12">
    <source>
        <dbReference type="Proteomes" id="UP000193642"/>
    </source>
</evidence>
<dbReference type="EC" id="3.1.2.6" evidence="5"/>
<comment type="catalytic activity">
    <reaction evidence="1">
        <text>an S-(2-hydroxyacyl)glutathione + H2O = a 2-hydroxy carboxylate + glutathione + H(+)</text>
        <dbReference type="Rhea" id="RHEA:21864"/>
        <dbReference type="ChEBI" id="CHEBI:15377"/>
        <dbReference type="ChEBI" id="CHEBI:15378"/>
        <dbReference type="ChEBI" id="CHEBI:57925"/>
        <dbReference type="ChEBI" id="CHEBI:58896"/>
        <dbReference type="ChEBI" id="CHEBI:71261"/>
        <dbReference type="EC" id="3.1.2.6"/>
    </reaction>
</comment>
<evidence type="ECO:0000256" key="6">
    <source>
        <dbReference type="ARBA" id="ARBA00022723"/>
    </source>
</evidence>
<keyword evidence="8" id="KW-0862">Zinc</keyword>